<sequence>MSQTSRPIRSAPDPEWTVRQVVERNDWDATTEPCPACGEMVDLHGSHYQIELDRPRTPGSATKITRERRLLSFCDETCATAWLDGDD</sequence>
<dbReference type="RefSeq" id="WP_089764020.1">
    <property type="nucleotide sequence ID" value="NZ_FNPB01000001.1"/>
</dbReference>
<proteinExistence type="predicted"/>
<keyword evidence="2" id="KW-1185">Reference proteome</keyword>
<evidence type="ECO:0000313" key="1">
    <source>
        <dbReference type="EMBL" id="SDX56071.1"/>
    </source>
</evidence>
<dbReference type="STRING" id="660517.SAMN04487946_101130"/>
<dbReference type="OrthoDB" id="335678at2157"/>
<name>A0A1H3CPI2_9EURY</name>
<dbReference type="EMBL" id="FNPB01000001">
    <property type="protein sequence ID" value="SDX56071.1"/>
    <property type="molecule type" value="Genomic_DNA"/>
</dbReference>
<evidence type="ECO:0008006" key="3">
    <source>
        <dbReference type="Google" id="ProtNLM"/>
    </source>
</evidence>
<organism evidence="1 2">
    <name type="scientific">Halobellus clavatus</name>
    <dbReference type="NCBI Taxonomy" id="660517"/>
    <lineage>
        <taxon>Archaea</taxon>
        <taxon>Methanobacteriati</taxon>
        <taxon>Methanobacteriota</taxon>
        <taxon>Stenosarchaea group</taxon>
        <taxon>Halobacteria</taxon>
        <taxon>Halobacteriales</taxon>
        <taxon>Haloferacaceae</taxon>
        <taxon>Halobellus</taxon>
    </lineage>
</organism>
<reference evidence="2" key="1">
    <citation type="submission" date="2016-10" db="EMBL/GenBank/DDBJ databases">
        <authorList>
            <person name="Varghese N."/>
            <person name="Submissions S."/>
        </authorList>
    </citation>
    <scope>NUCLEOTIDE SEQUENCE [LARGE SCALE GENOMIC DNA]</scope>
    <source>
        <strain evidence="2">CGMCC 1.10118</strain>
    </source>
</reference>
<protein>
    <recommendedName>
        <fullName evidence="3">Small CPxCG-related zinc finger protein</fullName>
    </recommendedName>
</protein>
<dbReference type="AlphaFoldDB" id="A0A1H3CPI2"/>
<gene>
    <name evidence="1" type="ORF">SAMN04487946_101130</name>
</gene>
<dbReference type="Proteomes" id="UP000199170">
    <property type="component" value="Unassembled WGS sequence"/>
</dbReference>
<accession>A0A1H3CPI2</accession>
<evidence type="ECO:0000313" key="2">
    <source>
        <dbReference type="Proteomes" id="UP000199170"/>
    </source>
</evidence>